<dbReference type="Proteomes" id="UP000008544">
    <property type="component" value="Chromosome"/>
</dbReference>
<dbReference type="Gene3D" id="3.30.460.10">
    <property type="entry name" value="Beta Polymerase, domain 2"/>
    <property type="match status" value="1"/>
</dbReference>
<reference evidence="3 4" key="2">
    <citation type="journal article" date="2008" name="Science">
        <title>Environmental genomics reveals a single-species ecosystem deep within Earth.</title>
        <authorList>
            <person name="Chivian D."/>
            <person name="Brodie E.L."/>
            <person name="Alm E.J."/>
            <person name="Culley D.E."/>
            <person name="Dehal P.S."/>
            <person name="Desantis T.Z."/>
            <person name="Gihring T.M."/>
            <person name="Lapidus A."/>
            <person name="Lin L.H."/>
            <person name="Lowry S.R."/>
            <person name="Moser D.P."/>
            <person name="Richardson P.M."/>
            <person name="Southam G."/>
            <person name="Wanger G."/>
            <person name="Pratt L.M."/>
            <person name="Andersen G.L."/>
            <person name="Hazen T.C."/>
            <person name="Brockman F.J."/>
            <person name="Arkin A.P."/>
            <person name="Onstott T.C."/>
        </authorList>
    </citation>
    <scope>NUCLEOTIDE SEQUENCE [LARGE SCALE GENOMIC DNA]</scope>
    <source>
        <strain evidence="3 4">MP104C</strain>
    </source>
</reference>
<evidence type="ECO:0000313" key="3">
    <source>
        <dbReference type="EMBL" id="ACA60359.1"/>
    </source>
</evidence>
<comment type="function">
    <text evidence="2">Functions as a ribosomal silencing factor. Interacts with ribosomal protein uL14 (rplN), blocking formation of intersubunit bridge B8. Prevents association of the 30S and 50S ribosomal subunits and the formation of functional ribosomes, thus repressing translation.</text>
</comment>
<sequence length="118" mass="13204">MSLSPRTLVEAAVRAAGEKRGDDILVLDISGLTVLSDYFVLVSGRSTTHVKAIADHIREKLGELGAKAPRLEGYREGLWILLDYRDVVVHVFTQSERDFYNLERLWGDAPVVRLPVTL</sequence>
<dbReference type="PANTHER" id="PTHR21043:SF0">
    <property type="entry name" value="MITOCHONDRIAL ASSEMBLY OF RIBOSOMAL LARGE SUBUNIT PROTEIN 1"/>
    <property type="match status" value="1"/>
</dbReference>
<keyword evidence="2" id="KW-0678">Repressor</keyword>
<name>B1I5R8_DESAP</name>
<comment type="subunit">
    <text evidence="2">Interacts with ribosomal protein uL14 (rplN).</text>
</comment>
<keyword evidence="4" id="KW-1185">Reference proteome</keyword>
<dbReference type="PANTHER" id="PTHR21043">
    <property type="entry name" value="IOJAP SUPERFAMILY ORTHOLOG"/>
    <property type="match status" value="1"/>
</dbReference>
<dbReference type="GO" id="GO:0017148">
    <property type="term" value="P:negative regulation of translation"/>
    <property type="evidence" value="ECO:0007669"/>
    <property type="project" value="UniProtKB-UniRule"/>
</dbReference>
<dbReference type="AlphaFoldDB" id="B1I5R8"/>
<dbReference type="OrthoDB" id="9793681at2"/>
<comment type="similarity">
    <text evidence="1 2">Belongs to the Iojap/RsfS family.</text>
</comment>
<evidence type="ECO:0000256" key="1">
    <source>
        <dbReference type="ARBA" id="ARBA00010574"/>
    </source>
</evidence>
<dbReference type="InterPro" id="IPR043519">
    <property type="entry name" value="NT_sf"/>
</dbReference>
<proteinExistence type="inferred from homology"/>
<dbReference type="GO" id="GO:0005737">
    <property type="term" value="C:cytoplasm"/>
    <property type="evidence" value="ECO:0007669"/>
    <property type="project" value="UniProtKB-SubCell"/>
</dbReference>
<dbReference type="InterPro" id="IPR004394">
    <property type="entry name" value="Iojap/RsfS/C7orf30"/>
</dbReference>
<dbReference type="HOGENOM" id="CLU_092688_2_2_9"/>
<dbReference type="GO" id="GO:0042256">
    <property type="term" value="P:cytosolic ribosome assembly"/>
    <property type="evidence" value="ECO:0007669"/>
    <property type="project" value="UniProtKB-UniRule"/>
</dbReference>
<dbReference type="Pfam" id="PF02410">
    <property type="entry name" value="RsfS"/>
    <property type="match status" value="1"/>
</dbReference>
<evidence type="ECO:0000313" key="4">
    <source>
        <dbReference type="Proteomes" id="UP000008544"/>
    </source>
</evidence>
<gene>
    <name evidence="2" type="primary">rsfS</name>
    <name evidence="3" type="ordered locus">Daud_1866</name>
</gene>
<dbReference type="GO" id="GO:0043023">
    <property type="term" value="F:ribosomal large subunit binding"/>
    <property type="evidence" value="ECO:0007669"/>
    <property type="project" value="TreeGrafter"/>
</dbReference>
<dbReference type="KEGG" id="dau:Daud_1866"/>
<organism evidence="3 4">
    <name type="scientific">Desulforudis audaxviator (strain MP104C)</name>
    <dbReference type="NCBI Taxonomy" id="477974"/>
    <lineage>
        <taxon>Bacteria</taxon>
        <taxon>Bacillati</taxon>
        <taxon>Bacillota</taxon>
        <taxon>Clostridia</taxon>
        <taxon>Thermoanaerobacterales</taxon>
        <taxon>Candidatus Desulforudaceae</taxon>
        <taxon>Candidatus Desulforudis</taxon>
    </lineage>
</organism>
<dbReference type="HAMAP" id="MF_01477">
    <property type="entry name" value="Iojap_RsfS"/>
    <property type="match status" value="1"/>
</dbReference>
<accession>B1I5R8</accession>
<dbReference type="RefSeq" id="WP_012302935.1">
    <property type="nucleotide sequence ID" value="NC_010424.1"/>
</dbReference>
<evidence type="ECO:0000256" key="2">
    <source>
        <dbReference type="HAMAP-Rule" id="MF_01477"/>
    </source>
</evidence>
<dbReference type="SUPFAM" id="SSF81301">
    <property type="entry name" value="Nucleotidyltransferase"/>
    <property type="match status" value="1"/>
</dbReference>
<dbReference type="EMBL" id="CP000860">
    <property type="protein sequence ID" value="ACA60359.1"/>
    <property type="molecule type" value="Genomic_DNA"/>
</dbReference>
<protein>
    <recommendedName>
        <fullName evidence="2">Ribosomal silencing factor RsfS</fullName>
    </recommendedName>
</protein>
<reference evidence="4" key="1">
    <citation type="submission" date="2007-10" db="EMBL/GenBank/DDBJ databases">
        <title>Complete sequence of chromosome of Desulforudis audaxviator MP104C.</title>
        <authorList>
            <person name="Copeland A."/>
            <person name="Lucas S."/>
            <person name="Lapidus A."/>
            <person name="Barry K."/>
            <person name="Glavina del Rio T."/>
            <person name="Dalin E."/>
            <person name="Tice H."/>
            <person name="Bruce D."/>
            <person name="Pitluck S."/>
            <person name="Lowry S.R."/>
            <person name="Larimer F."/>
            <person name="Land M.L."/>
            <person name="Hauser L."/>
            <person name="Kyrpides N."/>
            <person name="Ivanova N.N."/>
            <person name="Richardson P."/>
        </authorList>
    </citation>
    <scope>NUCLEOTIDE SEQUENCE [LARGE SCALE GENOMIC DNA]</scope>
    <source>
        <strain evidence="4">MP104C</strain>
    </source>
</reference>
<dbReference type="eggNOG" id="COG0799">
    <property type="taxonomic scope" value="Bacteria"/>
</dbReference>
<comment type="subcellular location">
    <subcellularLocation>
        <location evidence="2">Cytoplasm</location>
    </subcellularLocation>
</comment>
<dbReference type="STRING" id="477974.Daud_1866"/>
<dbReference type="NCBIfam" id="TIGR00090">
    <property type="entry name" value="rsfS_iojap_ybeB"/>
    <property type="match status" value="1"/>
</dbReference>
<keyword evidence="2" id="KW-0810">Translation regulation</keyword>
<keyword evidence="2" id="KW-0963">Cytoplasm</keyword>
<dbReference type="GO" id="GO:0090071">
    <property type="term" value="P:negative regulation of ribosome biogenesis"/>
    <property type="evidence" value="ECO:0007669"/>
    <property type="project" value="UniProtKB-UniRule"/>
</dbReference>